<reference evidence="3" key="1">
    <citation type="journal article" date="2020" name="Fungal Divers.">
        <title>Resolving the Mortierellaceae phylogeny through synthesis of multi-gene phylogenetics and phylogenomics.</title>
        <authorList>
            <person name="Vandepol N."/>
            <person name="Liber J."/>
            <person name="Desiro A."/>
            <person name="Na H."/>
            <person name="Kennedy M."/>
            <person name="Barry K."/>
            <person name="Grigoriev I.V."/>
            <person name="Miller A.N."/>
            <person name="O'Donnell K."/>
            <person name="Stajich J.E."/>
            <person name="Bonito G."/>
        </authorList>
    </citation>
    <scope>NUCLEOTIDE SEQUENCE</scope>
    <source>
        <strain evidence="3">MES-2147</strain>
    </source>
</reference>
<gene>
    <name evidence="3" type="ORF">BGZ65_003092</name>
</gene>
<feature type="compositionally biased region" description="Low complexity" evidence="1">
    <location>
        <begin position="249"/>
        <end position="264"/>
    </location>
</feature>
<feature type="domain" description="DNA replication checkpoint mediator MRC1" evidence="2">
    <location>
        <begin position="358"/>
        <end position="419"/>
    </location>
</feature>
<comment type="caution">
    <text evidence="3">The sequence shown here is derived from an EMBL/GenBank/DDBJ whole genome shotgun (WGS) entry which is preliminary data.</text>
</comment>
<evidence type="ECO:0000313" key="3">
    <source>
        <dbReference type="EMBL" id="KAF9982239.1"/>
    </source>
</evidence>
<dbReference type="EMBL" id="JAAAHW010003606">
    <property type="protein sequence ID" value="KAF9982239.1"/>
    <property type="molecule type" value="Genomic_DNA"/>
</dbReference>
<dbReference type="Proteomes" id="UP000749646">
    <property type="component" value="Unassembled WGS sequence"/>
</dbReference>
<dbReference type="Pfam" id="PF09444">
    <property type="entry name" value="MRC1"/>
    <property type="match status" value="1"/>
</dbReference>
<proteinExistence type="predicted"/>
<feature type="compositionally biased region" description="Acidic residues" evidence="1">
    <location>
        <begin position="123"/>
        <end position="159"/>
    </location>
</feature>
<protein>
    <recommendedName>
        <fullName evidence="2">DNA replication checkpoint mediator MRC1 domain-containing protein</fullName>
    </recommendedName>
</protein>
<dbReference type="AlphaFoldDB" id="A0A9P6M9E8"/>
<accession>A0A9P6M9E8</accession>
<feature type="compositionally biased region" description="Acidic residues" evidence="1">
    <location>
        <begin position="1"/>
        <end position="28"/>
    </location>
</feature>
<keyword evidence="4" id="KW-1185">Reference proteome</keyword>
<evidence type="ECO:0000259" key="2">
    <source>
        <dbReference type="Pfam" id="PF09444"/>
    </source>
</evidence>
<feature type="region of interest" description="Disordered" evidence="1">
    <location>
        <begin position="369"/>
        <end position="397"/>
    </location>
</feature>
<dbReference type="InterPro" id="IPR018564">
    <property type="entry name" value="Repl_chkpnt_MRC1_dom"/>
</dbReference>
<feature type="compositionally biased region" description="Polar residues" evidence="1">
    <location>
        <begin position="202"/>
        <end position="229"/>
    </location>
</feature>
<evidence type="ECO:0000256" key="1">
    <source>
        <dbReference type="SAM" id="MobiDB-lite"/>
    </source>
</evidence>
<feature type="compositionally biased region" description="Acidic residues" evidence="1">
    <location>
        <begin position="39"/>
        <end position="79"/>
    </location>
</feature>
<organism evidence="3 4">
    <name type="scientific">Modicella reniformis</name>
    <dbReference type="NCBI Taxonomy" id="1440133"/>
    <lineage>
        <taxon>Eukaryota</taxon>
        <taxon>Fungi</taxon>
        <taxon>Fungi incertae sedis</taxon>
        <taxon>Mucoromycota</taxon>
        <taxon>Mortierellomycotina</taxon>
        <taxon>Mortierellomycetes</taxon>
        <taxon>Mortierellales</taxon>
        <taxon>Mortierellaceae</taxon>
        <taxon>Modicella</taxon>
    </lineage>
</organism>
<feature type="region of interest" description="Disordered" evidence="1">
    <location>
        <begin position="1"/>
        <end position="276"/>
    </location>
</feature>
<name>A0A9P6M9E8_9FUNG</name>
<feature type="compositionally biased region" description="Acidic residues" evidence="1">
    <location>
        <begin position="384"/>
        <end position="395"/>
    </location>
</feature>
<dbReference type="OrthoDB" id="2437836at2759"/>
<evidence type="ECO:0000313" key="4">
    <source>
        <dbReference type="Proteomes" id="UP000749646"/>
    </source>
</evidence>
<feature type="compositionally biased region" description="Basic and acidic residues" evidence="1">
    <location>
        <begin position="182"/>
        <end position="201"/>
    </location>
</feature>
<sequence length="421" mass="45775">MRGIDLGEEEDDGHEGGAEGEAEDELDGDYVPKKRKDENEMELGIADEDEAFSGESEQDGANGEVDEQEDEDEDEDEEVDRVLQAKRSTKKNTVIGDDDDINVVVVDRSQAPSGSKQDHGSDSEEAEGSEDDGEDGSEDGGEDGGEDDDDGDISDIDEIMNDHVNDDTQGFGAFFEPIIDSNKTKDPGGKKQWHDDAKDQEVSQIQASMRPTPSIISPVTESDPDQIQSSEDRSSSLTGALDLLSGKFSSATPLQSSSSSSSASDPNVIPATADSDLHHLLKDDATLGDISNSLVEQQSAATADMDDEFTNKPKNAFHVLANAMRMNNNQESSALPLSGGLKRLHKKVRPDRARPISKNEKSAFIEYEAEEEEDEFMGMGGADYESDNDQDDYDLADGMVDTTTTLNKQDMENVRQLHMYG</sequence>